<proteinExistence type="predicted"/>
<feature type="domain" description="F-box associated beta-propeller type 3" evidence="1">
    <location>
        <begin position="155"/>
        <end position="262"/>
    </location>
</feature>
<name>A0A1R3G4G3_COCAP</name>
<dbReference type="Proteomes" id="UP000188268">
    <property type="component" value="Unassembled WGS sequence"/>
</dbReference>
<dbReference type="InterPro" id="IPR050796">
    <property type="entry name" value="SCF_F-box_component"/>
</dbReference>
<evidence type="ECO:0000259" key="1">
    <source>
        <dbReference type="Pfam" id="PF08268"/>
    </source>
</evidence>
<dbReference type="PANTHER" id="PTHR31672">
    <property type="entry name" value="BNACNNG10540D PROTEIN"/>
    <property type="match status" value="1"/>
</dbReference>
<dbReference type="Gramene" id="OMO52965">
    <property type="protein sequence ID" value="OMO52965"/>
    <property type="gene ID" value="CCACVL1_28962"/>
</dbReference>
<accession>A0A1R3G4G3</accession>
<reference evidence="2 3" key="1">
    <citation type="submission" date="2013-09" db="EMBL/GenBank/DDBJ databases">
        <title>Corchorus capsularis genome sequencing.</title>
        <authorList>
            <person name="Alam M."/>
            <person name="Haque M.S."/>
            <person name="Islam M.S."/>
            <person name="Emdad E.M."/>
            <person name="Islam M.M."/>
            <person name="Ahmed B."/>
            <person name="Halim A."/>
            <person name="Hossen Q.M.M."/>
            <person name="Hossain M.Z."/>
            <person name="Ahmed R."/>
            <person name="Khan M.M."/>
            <person name="Islam R."/>
            <person name="Rashid M.M."/>
            <person name="Khan S.A."/>
            <person name="Rahman M.S."/>
            <person name="Alam M."/>
        </authorList>
    </citation>
    <scope>NUCLEOTIDE SEQUENCE [LARGE SCALE GENOMIC DNA]</scope>
    <source>
        <strain evidence="3">cv. CVL-1</strain>
        <tissue evidence="2">Whole seedling</tissue>
    </source>
</reference>
<dbReference type="Pfam" id="PF08268">
    <property type="entry name" value="FBA_3"/>
    <property type="match status" value="1"/>
</dbReference>
<evidence type="ECO:0000313" key="3">
    <source>
        <dbReference type="Proteomes" id="UP000188268"/>
    </source>
</evidence>
<dbReference type="InterPro" id="IPR017451">
    <property type="entry name" value="F-box-assoc_interact_dom"/>
</dbReference>
<organism evidence="2 3">
    <name type="scientific">Corchorus capsularis</name>
    <name type="common">Jute</name>
    <dbReference type="NCBI Taxonomy" id="210143"/>
    <lineage>
        <taxon>Eukaryota</taxon>
        <taxon>Viridiplantae</taxon>
        <taxon>Streptophyta</taxon>
        <taxon>Embryophyta</taxon>
        <taxon>Tracheophyta</taxon>
        <taxon>Spermatophyta</taxon>
        <taxon>Magnoliopsida</taxon>
        <taxon>eudicotyledons</taxon>
        <taxon>Gunneridae</taxon>
        <taxon>Pentapetalae</taxon>
        <taxon>rosids</taxon>
        <taxon>malvids</taxon>
        <taxon>Malvales</taxon>
        <taxon>Malvaceae</taxon>
        <taxon>Grewioideae</taxon>
        <taxon>Apeibeae</taxon>
        <taxon>Corchorus</taxon>
    </lineage>
</organism>
<dbReference type="PANTHER" id="PTHR31672:SF2">
    <property type="entry name" value="F-BOX DOMAIN-CONTAINING PROTEIN"/>
    <property type="match status" value="1"/>
</dbReference>
<comment type="caution">
    <text evidence="2">The sequence shown here is derived from an EMBL/GenBank/DDBJ whole genome shotgun (WGS) entry which is preliminary data.</text>
</comment>
<protein>
    <recommendedName>
        <fullName evidence="1">F-box associated beta-propeller type 3 domain-containing protein</fullName>
    </recommendedName>
</protein>
<keyword evidence="3" id="KW-1185">Reference proteome</keyword>
<dbReference type="NCBIfam" id="TIGR01640">
    <property type="entry name" value="F_box_assoc_1"/>
    <property type="match status" value="1"/>
</dbReference>
<dbReference type="AlphaFoldDB" id="A0A1R3G4G3"/>
<dbReference type="InterPro" id="IPR013187">
    <property type="entry name" value="F-box-assoc_dom_typ3"/>
</dbReference>
<evidence type="ECO:0000313" key="2">
    <source>
        <dbReference type="EMBL" id="OMO52965.1"/>
    </source>
</evidence>
<dbReference type="OrthoDB" id="610337at2759"/>
<dbReference type="EMBL" id="AWWV01015363">
    <property type="protein sequence ID" value="OMO52965.1"/>
    <property type="molecule type" value="Genomic_DNA"/>
</dbReference>
<gene>
    <name evidence="2" type="ORF">CCACVL1_28962</name>
</gene>
<sequence>MANNDPSFIIQSHLPDRYQLFFTDLSHDSQGNLILKKPPCPVEQMFLKDSCNGLLCMRDARERALYICNPFTEQSIEPPKPHLEKYRNNTSSFYLEGIEGSLNWLDTPLNIEHFSHMVDNSTPSFVLQSHLPDNTYQLLFTDLSHDSQGNLIMKKLPSVIKPMYLVDSCNGLLCMRDAKDRIIYIYNPFTRLCIELPEVNCPEQLGHLEFGFHPTTKEYKVVHVVQRYGPNPNSNQSGSIRYSEVHVLTMGSPAWRNLGKIPHGFIRTASKGTFKELTIPEKPIRFGIKVHVGSLNWLDTPLNNYY</sequence>